<protein>
    <recommendedName>
        <fullName evidence="4">Lipoprotein</fullName>
    </recommendedName>
</protein>
<accession>A0ABX1RSV5</accession>
<evidence type="ECO:0000256" key="1">
    <source>
        <dbReference type="SAM" id="SignalP"/>
    </source>
</evidence>
<comment type="caution">
    <text evidence="2">The sequence shown here is derived from an EMBL/GenBank/DDBJ whole genome shotgun (WGS) entry which is preliminary data.</text>
</comment>
<dbReference type="EMBL" id="JABBHF010000002">
    <property type="protein sequence ID" value="NMH86621.1"/>
    <property type="molecule type" value="Genomic_DNA"/>
</dbReference>
<keyword evidence="3" id="KW-1185">Reference proteome</keyword>
<organism evidence="2 3">
    <name type="scientific">Flavivirga algicola</name>
    <dbReference type="NCBI Taxonomy" id="2729136"/>
    <lineage>
        <taxon>Bacteria</taxon>
        <taxon>Pseudomonadati</taxon>
        <taxon>Bacteroidota</taxon>
        <taxon>Flavobacteriia</taxon>
        <taxon>Flavobacteriales</taxon>
        <taxon>Flavobacteriaceae</taxon>
        <taxon>Flavivirga</taxon>
    </lineage>
</organism>
<evidence type="ECO:0008006" key="4">
    <source>
        <dbReference type="Google" id="ProtNLM"/>
    </source>
</evidence>
<sequence>MKNFYFFLFLFLILFSCSNSNTDKDTLDINGLFTYTTPNCNNGGNPEINCILFIKFLDESTVDVLIDGGDIVYRTDYVINDGEINFSKKPGLNYDISFKIINETTLKHIQNDNIWLKSE</sequence>
<dbReference type="Proteomes" id="UP000746690">
    <property type="component" value="Unassembled WGS sequence"/>
</dbReference>
<evidence type="ECO:0000313" key="2">
    <source>
        <dbReference type="EMBL" id="NMH86621.1"/>
    </source>
</evidence>
<proteinExistence type="predicted"/>
<evidence type="ECO:0000313" key="3">
    <source>
        <dbReference type="Proteomes" id="UP000746690"/>
    </source>
</evidence>
<name>A0ABX1RSV5_9FLAO</name>
<feature type="signal peptide" evidence="1">
    <location>
        <begin position="1"/>
        <end position="21"/>
    </location>
</feature>
<reference evidence="2 3" key="1">
    <citation type="submission" date="2020-04" db="EMBL/GenBank/DDBJ databases">
        <title>A Flavivirga sp. nov.</title>
        <authorList>
            <person name="Sun X."/>
        </authorList>
    </citation>
    <scope>NUCLEOTIDE SEQUENCE [LARGE SCALE GENOMIC DNA]</scope>
    <source>
        <strain evidence="2 3">Y03</strain>
    </source>
</reference>
<dbReference type="RefSeq" id="WP_169670322.1">
    <property type="nucleotide sequence ID" value="NZ_JABBHF010000002.1"/>
</dbReference>
<gene>
    <name evidence="2" type="ORF">HHX25_03840</name>
</gene>
<dbReference type="PROSITE" id="PS51257">
    <property type="entry name" value="PROKAR_LIPOPROTEIN"/>
    <property type="match status" value="1"/>
</dbReference>
<keyword evidence="1" id="KW-0732">Signal</keyword>
<feature type="chain" id="PRO_5047386597" description="Lipoprotein" evidence="1">
    <location>
        <begin position="22"/>
        <end position="119"/>
    </location>
</feature>